<gene>
    <name evidence="2" type="ORF">GUJ93_ZPchr0012g21285</name>
</gene>
<dbReference type="Proteomes" id="UP000729402">
    <property type="component" value="Unassembled WGS sequence"/>
</dbReference>
<feature type="compositionally biased region" description="Low complexity" evidence="1">
    <location>
        <begin position="41"/>
        <end position="51"/>
    </location>
</feature>
<dbReference type="AlphaFoldDB" id="A0A8J5WJR0"/>
<protein>
    <submittedName>
        <fullName evidence="2">Uncharacterized protein</fullName>
    </submittedName>
</protein>
<reference evidence="2" key="1">
    <citation type="journal article" date="2021" name="bioRxiv">
        <title>Whole Genome Assembly and Annotation of Northern Wild Rice, Zizania palustris L., Supports a Whole Genome Duplication in the Zizania Genus.</title>
        <authorList>
            <person name="Haas M."/>
            <person name="Kono T."/>
            <person name="Macchietto M."/>
            <person name="Millas R."/>
            <person name="McGilp L."/>
            <person name="Shao M."/>
            <person name="Duquette J."/>
            <person name="Hirsch C.N."/>
            <person name="Kimball J."/>
        </authorList>
    </citation>
    <scope>NUCLEOTIDE SEQUENCE</scope>
    <source>
        <tissue evidence="2">Fresh leaf tissue</tissue>
    </source>
</reference>
<keyword evidence="3" id="KW-1185">Reference proteome</keyword>
<name>A0A8J5WJR0_ZIZPA</name>
<evidence type="ECO:0000256" key="1">
    <source>
        <dbReference type="SAM" id="MobiDB-lite"/>
    </source>
</evidence>
<comment type="caution">
    <text evidence="2">The sequence shown here is derived from an EMBL/GenBank/DDBJ whole genome shotgun (WGS) entry which is preliminary data.</text>
</comment>
<feature type="region of interest" description="Disordered" evidence="1">
    <location>
        <begin position="38"/>
        <end position="99"/>
    </location>
</feature>
<accession>A0A8J5WJR0</accession>
<evidence type="ECO:0000313" key="3">
    <source>
        <dbReference type="Proteomes" id="UP000729402"/>
    </source>
</evidence>
<dbReference type="EMBL" id="JAAALK010000080">
    <property type="protein sequence ID" value="KAG8091715.1"/>
    <property type="molecule type" value="Genomic_DNA"/>
</dbReference>
<sequence>MRDCYVSPSSRRQRQAAIAWQKKTTHFLGSVRSPAIHCPETTAPASSSSRLTPPPPTGANFYQAMGCSSSLPANNAGGVGNINNENSATDSKNLRVKLV</sequence>
<evidence type="ECO:0000313" key="2">
    <source>
        <dbReference type="EMBL" id="KAG8091715.1"/>
    </source>
</evidence>
<proteinExistence type="predicted"/>
<reference evidence="2" key="2">
    <citation type="submission" date="2021-02" db="EMBL/GenBank/DDBJ databases">
        <authorList>
            <person name="Kimball J.A."/>
            <person name="Haas M.W."/>
            <person name="Macchietto M."/>
            <person name="Kono T."/>
            <person name="Duquette J."/>
            <person name="Shao M."/>
        </authorList>
    </citation>
    <scope>NUCLEOTIDE SEQUENCE</scope>
    <source>
        <tissue evidence="2">Fresh leaf tissue</tissue>
    </source>
</reference>
<organism evidence="2 3">
    <name type="scientific">Zizania palustris</name>
    <name type="common">Northern wild rice</name>
    <dbReference type="NCBI Taxonomy" id="103762"/>
    <lineage>
        <taxon>Eukaryota</taxon>
        <taxon>Viridiplantae</taxon>
        <taxon>Streptophyta</taxon>
        <taxon>Embryophyta</taxon>
        <taxon>Tracheophyta</taxon>
        <taxon>Spermatophyta</taxon>
        <taxon>Magnoliopsida</taxon>
        <taxon>Liliopsida</taxon>
        <taxon>Poales</taxon>
        <taxon>Poaceae</taxon>
        <taxon>BOP clade</taxon>
        <taxon>Oryzoideae</taxon>
        <taxon>Oryzeae</taxon>
        <taxon>Zizaniinae</taxon>
        <taxon>Zizania</taxon>
    </lineage>
</organism>